<dbReference type="AlphaFoldDB" id="A0A8J5E861"/>
<dbReference type="EMBL" id="JACMSC010000181">
    <property type="protein sequence ID" value="KAG6466289.1"/>
    <property type="molecule type" value="Genomic_DNA"/>
</dbReference>
<name>A0A8J5E861_ZINOF</name>
<dbReference type="Gene3D" id="1.10.8.10">
    <property type="entry name" value="DNA helicase RuvA subunit, C-terminal domain"/>
    <property type="match status" value="1"/>
</dbReference>
<dbReference type="SMART" id="SM00165">
    <property type="entry name" value="UBA"/>
    <property type="match status" value="1"/>
</dbReference>
<dbReference type="PANTHER" id="PTHR10677">
    <property type="entry name" value="UBIQUILIN"/>
    <property type="match status" value="1"/>
</dbReference>
<evidence type="ECO:0000313" key="2">
    <source>
        <dbReference type="EMBL" id="KAG6466289.1"/>
    </source>
</evidence>
<dbReference type="CDD" id="cd14399">
    <property type="entry name" value="UBA_PLICs"/>
    <property type="match status" value="1"/>
</dbReference>
<dbReference type="SUPFAM" id="SSF46934">
    <property type="entry name" value="UBA-like"/>
    <property type="match status" value="1"/>
</dbReference>
<protein>
    <recommendedName>
        <fullName evidence="1">UBA domain-containing protein</fullName>
    </recommendedName>
</protein>
<comment type="caution">
    <text evidence="2">The sequence shown here is derived from an EMBL/GenBank/DDBJ whole genome shotgun (WGS) entry which is preliminary data.</text>
</comment>
<sequence>MLARCYLTFDRHAKQHGTGIPDEHVWWAWCRRSWDPQSFKWLFFVSFDTKYCSLCCLLRQFGGLSTLSHAIFVPPEELYATQLSQLQEMGFYDTQENIRALTATAGNIHAAVERLLGNLGQ</sequence>
<evidence type="ECO:0000259" key="1">
    <source>
        <dbReference type="PROSITE" id="PS50030"/>
    </source>
</evidence>
<dbReference type="PROSITE" id="PS50030">
    <property type="entry name" value="UBA"/>
    <property type="match status" value="1"/>
</dbReference>
<dbReference type="Proteomes" id="UP000734854">
    <property type="component" value="Unassembled WGS sequence"/>
</dbReference>
<dbReference type="InterPro" id="IPR015496">
    <property type="entry name" value="Ubiquilin"/>
</dbReference>
<dbReference type="Pfam" id="PF00627">
    <property type="entry name" value="UBA"/>
    <property type="match status" value="1"/>
</dbReference>
<accession>A0A8J5E861</accession>
<dbReference type="FunFam" id="1.10.8.10:FF:000042">
    <property type="entry name" value="Ubiquitin domain-containing protein DSK2b"/>
    <property type="match status" value="1"/>
</dbReference>
<feature type="domain" description="UBA" evidence="1">
    <location>
        <begin position="74"/>
        <end position="118"/>
    </location>
</feature>
<dbReference type="PANTHER" id="PTHR10677:SF3">
    <property type="entry name" value="FI07626P-RELATED"/>
    <property type="match status" value="1"/>
</dbReference>
<evidence type="ECO:0000313" key="3">
    <source>
        <dbReference type="Proteomes" id="UP000734854"/>
    </source>
</evidence>
<dbReference type="GO" id="GO:0006511">
    <property type="term" value="P:ubiquitin-dependent protein catabolic process"/>
    <property type="evidence" value="ECO:0007669"/>
    <property type="project" value="TreeGrafter"/>
</dbReference>
<dbReference type="GO" id="GO:0031593">
    <property type="term" value="F:polyubiquitin modification-dependent protein binding"/>
    <property type="evidence" value="ECO:0007669"/>
    <property type="project" value="TreeGrafter"/>
</dbReference>
<dbReference type="InterPro" id="IPR009060">
    <property type="entry name" value="UBA-like_sf"/>
</dbReference>
<dbReference type="GO" id="GO:0005829">
    <property type="term" value="C:cytosol"/>
    <property type="evidence" value="ECO:0007669"/>
    <property type="project" value="TreeGrafter"/>
</dbReference>
<reference evidence="2 3" key="1">
    <citation type="submission" date="2020-08" db="EMBL/GenBank/DDBJ databases">
        <title>Plant Genome Project.</title>
        <authorList>
            <person name="Zhang R.-G."/>
        </authorList>
    </citation>
    <scope>NUCLEOTIDE SEQUENCE [LARGE SCALE GENOMIC DNA]</scope>
    <source>
        <tissue evidence="2">Rhizome</tissue>
    </source>
</reference>
<proteinExistence type="predicted"/>
<organism evidence="2 3">
    <name type="scientific">Zingiber officinale</name>
    <name type="common">Ginger</name>
    <name type="synonym">Amomum zingiber</name>
    <dbReference type="NCBI Taxonomy" id="94328"/>
    <lineage>
        <taxon>Eukaryota</taxon>
        <taxon>Viridiplantae</taxon>
        <taxon>Streptophyta</taxon>
        <taxon>Embryophyta</taxon>
        <taxon>Tracheophyta</taxon>
        <taxon>Spermatophyta</taxon>
        <taxon>Magnoliopsida</taxon>
        <taxon>Liliopsida</taxon>
        <taxon>Zingiberales</taxon>
        <taxon>Zingiberaceae</taxon>
        <taxon>Zingiber</taxon>
    </lineage>
</organism>
<gene>
    <name evidence="2" type="ORF">ZIOFF_075898</name>
</gene>
<dbReference type="InterPro" id="IPR015940">
    <property type="entry name" value="UBA"/>
</dbReference>
<keyword evidence="3" id="KW-1185">Reference proteome</keyword>